<dbReference type="EnsemblMetazoa" id="AFAF010688-RA">
    <property type="protein sequence ID" value="AFAF010688-PA"/>
    <property type="gene ID" value="AFAF010688"/>
</dbReference>
<sequence length="1641" mass="187081">MDHRLLVETLFEAITIGDEEAVEQCIGQATIETVLEFERCYGESPLHLCVKIGGMTHLGVVRCLLASGSFDSIVVDGEGKNVLECAYATGDTAFVEELIKVAIDGLDDATACYKIMRHDSLEIFKMYLSIRRYTEAEEFQHITNALIQLSVKNFPLSDELRIFAQWKLSEYGFRNLSGNWPGSKDPNEWKHHIEIIGDCWRVISEKYNTRLHSDVDDQFLHRLQVLHNHFYFLKHKQSLGYLPLQEAIFCVAIFLSIFRNSTQFHGYRLMVNKCMVIDFVRMVCAQLAIAKRYLENTEGDLLRIAIQIESLGTSNKDQLIERLMDKIVSSSMPNKTHVVKQLEERVKTLTSTNRDGLVKDMMDKTKKIDKKWTEQIMEEIKSLEKTQKDQLMALIGKRLRHVSHPQNVATRLMAEWKKGKPTATIVASIISGEVFNLQHLMRTKDRRIKRKLIKCYIKTKQFYSLHKIVFYCEQINTEREIDEEANAIDVACMKRVVQVLGEAVKNTQNSANMPGKAEHAISTMLTDLFPDMNKSLREVFSHTISLKKVVLGDDRMRKLCQTFSNHMGMVKAAFQLLYVVSVADVCQSFYGTMRQCNSFQRLRSLLRYVGRTEELVERQNACHKQVTKYFHEAKATFAELRELPIGKTPQFAYLQQQMEGKNYRNFLAHDALSYNLLTDSSMEKIVINAFVFSTTDVRLFGNHGNKIADFKFPTAEITHHWVDTQHRLLEQFQAQDVRQMHAIAQAGGETKSNFCNAANMEYCPVELCPLTQFVNPCEPLHPVTEFIERYFVGFKEKRTDAEYQLAMALKLRDYETAFNRTIMCGDRVIREALFSWPDLMTNVRKTNLFVHLAAALNRKRILSKLIEHGNELGVREMLPYFDAFNTTGDRGPLGDAMLYCERSIANLLVHRTAYPHPAILLLAIMLHWHDIFTTMMAKAEIDTHTYKFLLVTTAQARNYTAALYLVESEEYRRYLPGAVEACCTRAARMGELTILQHILGVCTIENSRVLAKVLHEAALKRSWHCVKLLLDRDVPADVLFSKTFLDESCTFFILVKFGQSRLLDRIKTVDRVLFSTVAKHPLAVAIRNAMTSSRMIGTLRRLGFDWLDSSSILHEAIGSSDKTMYAIIKQRLDEYETCPDNRLEHFGLALRILLRWKMISYVEETKYDESTLFFAVRSGGTVMVKELLNWGRSIRSEIDLTDTINFKDYNGETPLHKCFPNDTLEMVKLLVENGANPLLADSSGFAGIHLSLLNSLDYAVGRYLFDECIRRDLRNEKGHSLINLDDGVAGNKLIHIAVSTGRCDIIERLLKHHIDITVMNSVGVTPAHLVAGANMNRPEAIVKMLLEYDPSSIDMLDTKGSTLVHYAVRENNFELLQVILQYKPNLLLRTELTPLGMALLLRYTKVAKRLLDHAIENNIQGITQVDEDDIIVLSLICNDYGLSKGLLEYELQHTDTIQIPLTLAGQFAATVGVSLDQFDGFQGLDSLSGGTAISTAEMRRANAVALTTSVNAADGADAGRAVVVQATQDRGTAHVEPIRVRRRQFLEFGGLDQIDILRNLQLARPVGVSNNSFSITDGFEEHHFHLVLAEHPNQRLAHVHYFLMHIFIHLRKTWIMANGYDETVFRLQGTPRRPILLMPFD</sequence>
<keyword evidence="1" id="KW-0677">Repeat</keyword>
<evidence type="ECO:0000256" key="2">
    <source>
        <dbReference type="ARBA" id="ARBA00023043"/>
    </source>
</evidence>
<evidence type="ECO:0000313" key="4">
    <source>
        <dbReference type="EnsemblMetazoa" id="AFAF010688-PA"/>
    </source>
</evidence>
<evidence type="ECO:0000313" key="5">
    <source>
        <dbReference type="Proteomes" id="UP000075886"/>
    </source>
</evidence>
<feature type="repeat" description="ANK" evidence="3">
    <location>
        <begin position="1210"/>
        <end position="1242"/>
    </location>
</feature>
<dbReference type="VEuPathDB" id="VectorBase:AFAF010688"/>
<keyword evidence="2 3" id="KW-0040">ANK repeat</keyword>
<dbReference type="PROSITE" id="PS50297">
    <property type="entry name" value="ANK_REP_REGION"/>
    <property type="match status" value="1"/>
</dbReference>
<reference evidence="5" key="1">
    <citation type="submission" date="2014-01" db="EMBL/GenBank/DDBJ databases">
        <title>The Genome Sequence of Anopheles farauti FAR1 (V2).</title>
        <authorList>
            <consortium name="The Broad Institute Genomics Platform"/>
            <person name="Neafsey D.E."/>
            <person name="Besansky N."/>
            <person name="Howell P."/>
            <person name="Walton C."/>
            <person name="Young S.K."/>
            <person name="Zeng Q."/>
            <person name="Gargeya S."/>
            <person name="Fitzgerald M."/>
            <person name="Haas B."/>
            <person name="Abouelleil A."/>
            <person name="Allen A.W."/>
            <person name="Alvarado L."/>
            <person name="Arachchi H.M."/>
            <person name="Berlin A.M."/>
            <person name="Chapman S.B."/>
            <person name="Gainer-Dewar J."/>
            <person name="Goldberg J."/>
            <person name="Griggs A."/>
            <person name="Gujja S."/>
            <person name="Hansen M."/>
            <person name="Howarth C."/>
            <person name="Imamovic A."/>
            <person name="Ireland A."/>
            <person name="Larimer J."/>
            <person name="McCowan C."/>
            <person name="Murphy C."/>
            <person name="Pearson M."/>
            <person name="Poon T.W."/>
            <person name="Priest M."/>
            <person name="Roberts A."/>
            <person name="Saif S."/>
            <person name="Shea T."/>
            <person name="Sisk P."/>
            <person name="Sykes S."/>
            <person name="Wortman J."/>
            <person name="Nusbaum C."/>
            <person name="Birren B."/>
        </authorList>
    </citation>
    <scope>NUCLEOTIDE SEQUENCE [LARGE SCALE GENOMIC DNA]</scope>
    <source>
        <strain evidence="5">FAR1</strain>
    </source>
</reference>
<dbReference type="PANTHER" id="PTHR24198:SF165">
    <property type="entry name" value="ANKYRIN REPEAT-CONTAINING PROTEIN-RELATED"/>
    <property type="match status" value="1"/>
</dbReference>
<dbReference type="Gene3D" id="1.25.40.20">
    <property type="entry name" value="Ankyrin repeat-containing domain"/>
    <property type="match status" value="3"/>
</dbReference>
<reference evidence="4" key="2">
    <citation type="submission" date="2020-05" db="UniProtKB">
        <authorList>
            <consortium name="EnsemblMetazoa"/>
        </authorList>
    </citation>
    <scope>IDENTIFICATION</scope>
    <source>
        <strain evidence="4">FAR1</strain>
    </source>
</reference>
<dbReference type="PANTHER" id="PTHR24198">
    <property type="entry name" value="ANKYRIN REPEAT AND PROTEIN KINASE DOMAIN-CONTAINING PROTEIN"/>
    <property type="match status" value="1"/>
</dbReference>
<dbReference type="SMART" id="SM00248">
    <property type="entry name" value="ANK"/>
    <property type="match status" value="10"/>
</dbReference>
<dbReference type="STRING" id="69004.A0A182QI83"/>
<dbReference type="EMBL" id="AXCN02001762">
    <property type="status" value="NOT_ANNOTATED_CDS"/>
    <property type="molecule type" value="Genomic_DNA"/>
</dbReference>
<dbReference type="Proteomes" id="UP000075886">
    <property type="component" value="Unassembled WGS sequence"/>
</dbReference>
<dbReference type="InterPro" id="IPR036770">
    <property type="entry name" value="Ankyrin_rpt-contain_sf"/>
</dbReference>
<feature type="repeat" description="ANK" evidence="3">
    <location>
        <begin position="1359"/>
        <end position="1391"/>
    </location>
</feature>
<dbReference type="Pfam" id="PF12796">
    <property type="entry name" value="Ank_2"/>
    <property type="match status" value="2"/>
</dbReference>
<dbReference type="PROSITE" id="PS50088">
    <property type="entry name" value="ANK_REPEAT"/>
    <property type="match status" value="3"/>
</dbReference>
<evidence type="ECO:0000256" key="3">
    <source>
        <dbReference type="PROSITE-ProRule" id="PRU00023"/>
    </source>
</evidence>
<evidence type="ECO:0000256" key="1">
    <source>
        <dbReference type="ARBA" id="ARBA00022737"/>
    </source>
</evidence>
<accession>A0A182QI83</accession>
<keyword evidence="5" id="KW-1185">Reference proteome</keyword>
<name>A0A182QI83_9DIPT</name>
<dbReference type="SUPFAM" id="SSF48403">
    <property type="entry name" value="Ankyrin repeat"/>
    <property type="match status" value="3"/>
</dbReference>
<protein>
    <submittedName>
        <fullName evidence="4">Uncharacterized protein</fullName>
    </submittedName>
</protein>
<proteinExistence type="predicted"/>
<dbReference type="InterPro" id="IPR002110">
    <property type="entry name" value="Ankyrin_rpt"/>
</dbReference>
<feature type="repeat" description="ANK" evidence="3">
    <location>
        <begin position="1289"/>
        <end position="1321"/>
    </location>
</feature>
<organism evidence="4 5">
    <name type="scientific">Anopheles farauti</name>
    <dbReference type="NCBI Taxonomy" id="69004"/>
    <lineage>
        <taxon>Eukaryota</taxon>
        <taxon>Metazoa</taxon>
        <taxon>Ecdysozoa</taxon>
        <taxon>Arthropoda</taxon>
        <taxon>Hexapoda</taxon>
        <taxon>Insecta</taxon>
        <taxon>Pterygota</taxon>
        <taxon>Neoptera</taxon>
        <taxon>Endopterygota</taxon>
        <taxon>Diptera</taxon>
        <taxon>Nematocera</taxon>
        <taxon>Culicoidea</taxon>
        <taxon>Culicidae</taxon>
        <taxon>Anophelinae</taxon>
        <taxon>Anopheles</taxon>
    </lineage>
</organism>